<accession>A0A0H2VKL9</accession>
<evidence type="ECO:0000313" key="2">
    <source>
        <dbReference type="Proteomes" id="UP000001411"/>
    </source>
</evidence>
<protein>
    <submittedName>
        <fullName evidence="1">Uncharacterized protein</fullName>
    </submittedName>
</protein>
<gene>
    <name evidence="1" type="ordered locus">SE_2202</name>
</gene>
<sequence length="33" mass="4102">MYSRFKEHAEQSSHLFILKSHLKPFPPFRYTYD</sequence>
<proteinExistence type="predicted"/>
<dbReference type="KEGG" id="sep:SE_2202"/>
<reference evidence="1 2" key="1">
    <citation type="journal article" date="2003" name="Mol. Microbiol.">
        <title>Genome-based analysis of virulence genes in a non-biofilm-forming Staphylococcus epidermidis strain (ATCC 12228).</title>
        <authorList>
            <person name="Zhang Y.Q."/>
            <person name="Ren S.X."/>
            <person name="Li H.L."/>
            <person name="Wang Y.X."/>
            <person name="Fu G."/>
            <person name="Yang J."/>
            <person name="Qin Z.Q."/>
            <person name="Miao Y.G."/>
            <person name="Wang W.Y."/>
            <person name="Chen R.S."/>
            <person name="Shen Y."/>
            <person name="Chen Z."/>
            <person name="Yuan Z.H."/>
            <person name="Zhao G.P."/>
            <person name="Qu D."/>
            <person name="Danchin A."/>
            <person name="Wen Y.M."/>
        </authorList>
    </citation>
    <scope>NUCLEOTIDE SEQUENCE [LARGE SCALE GENOMIC DNA]</scope>
    <source>
        <strain evidence="2">ATCC 12228 / FDA PCI 1200</strain>
    </source>
</reference>
<evidence type="ECO:0000313" key="1">
    <source>
        <dbReference type="EMBL" id="AAO05844.1"/>
    </source>
</evidence>
<dbReference type="AlphaFoldDB" id="A0A0H2VKL9"/>
<dbReference type="Proteomes" id="UP000001411">
    <property type="component" value="Chromosome"/>
</dbReference>
<dbReference type="EMBL" id="AE015929">
    <property type="protein sequence ID" value="AAO05844.1"/>
    <property type="molecule type" value="Genomic_DNA"/>
</dbReference>
<dbReference type="OrthoDB" id="9859227at2"/>
<organism evidence="1 2">
    <name type="scientific">Staphylococcus epidermidis (strain ATCC 12228 / FDA PCI 1200)</name>
    <dbReference type="NCBI Taxonomy" id="176280"/>
    <lineage>
        <taxon>Bacteria</taxon>
        <taxon>Bacillati</taxon>
        <taxon>Bacillota</taxon>
        <taxon>Bacilli</taxon>
        <taxon>Bacillales</taxon>
        <taxon>Staphylococcaceae</taxon>
        <taxon>Staphylococcus</taxon>
    </lineage>
</organism>
<name>A0A0H2VKL9_STAES</name>
<dbReference type="HOGENOM" id="CLU_3383920_0_0_9"/>